<name>A0A1Y2HC40_9FUNG</name>
<protein>
    <submittedName>
        <fullName evidence="1">Uncharacterized protein</fullName>
    </submittedName>
</protein>
<dbReference type="Proteomes" id="UP000193411">
    <property type="component" value="Unassembled WGS sequence"/>
</dbReference>
<dbReference type="EMBL" id="MCFL01000050">
    <property type="protein sequence ID" value="ORZ32167.1"/>
    <property type="molecule type" value="Genomic_DNA"/>
</dbReference>
<evidence type="ECO:0000313" key="1">
    <source>
        <dbReference type="EMBL" id="ORZ32167.1"/>
    </source>
</evidence>
<organism evidence="1 2">
    <name type="scientific">Catenaria anguillulae PL171</name>
    <dbReference type="NCBI Taxonomy" id="765915"/>
    <lineage>
        <taxon>Eukaryota</taxon>
        <taxon>Fungi</taxon>
        <taxon>Fungi incertae sedis</taxon>
        <taxon>Blastocladiomycota</taxon>
        <taxon>Blastocladiomycetes</taxon>
        <taxon>Blastocladiales</taxon>
        <taxon>Catenariaceae</taxon>
        <taxon>Catenaria</taxon>
    </lineage>
</organism>
<accession>A0A1Y2HC40</accession>
<keyword evidence="2" id="KW-1185">Reference proteome</keyword>
<dbReference type="AlphaFoldDB" id="A0A1Y2HC40"/>
<sequence length="250" mass="27061">MEHADAILMAASDDVLTSSVSHMFPSPRARHGTKSFGNLANAERPMLLFDLVTACCPVPHLKYLNVGLSKTQRVHPGALPDANVAVTTLVDALKSVHDVRPCTLAATLHASSHIVNDNPTWSWTAVRGKLATKLRFTPASFDGESSLGLPLYCRTVAHQHGGGSPLLPDVRKPSAATARTSKWPSAQLSLVYNSASVAASDLAQMAVAATRKAHAQAFLHHFPFEIGNEWIPDACEAMWESVDEYREYLQ</sequence>
<evidence type="ECO:0000313" key="2">
    <source>
        <dbReference type="Proteomes" id="UP000193411"/>
    </source>
</evidence>
<dbReference type="OrthoDB" id="2588702at2759"/>
<proteinExistence type="predicted"/>
<comment type="caution">
    <text evidence="1">The sequence shown here is derived from an EMBL/GenBank/DDBJ whole genome shotgun (WGS) entry which is preliminary data.</text>
</comment>
<reference evidence="1 2" key="1">
    <citation type="submission" date="2016-07" db="EMBL/GenBank/DDBJ databases">
        <title>Pervasive Adenine N6-methylation of Active Genes in Fungi.</title>
        <authorList>
            <consortium name="DOE Joint Genome Institute"/>
            <person name="Mondo S.J."/>
            <person name="Dannebaum R.O."/>
            <person name="Kuo R.C."/>
            <person name="Labutti K."/>
            <person name="Haridas S."/>
            <person name="Kuo A."/>
            <person name="Salamov A."/>
            <person name="Ahrendt S.R."/>
            <person name="Lipzen A."/>
            <person name="Sullivan W."/>
            <person name="Andreopoulos W.B."/>
            <person name="Clum A."/>
            <person name="Lindquist E."/>
            <person name="Daum C."/>
            <person name="Ramamoorthy G.K."/>
            <person name="Gryganskyi A."/>
            <person name="Culley D."/>
            <person name="Magnuson J.K."/>
            <person name="James T.Y."/>
            <person name="O'Malley M.A."/>
            <person name="Stajich J.E."/>
            <person name="Spatafora J.W."/>
            <person name="Visel A."/>
            <person name="Grigoriev I.V."/>
        </authorList>
    </citation>
    <scope>NUCLEOTIDE SEQUENCE [LARGE SCALE GENOMIC DNA]</scope>
    <source>
        <strain evidence="1 2">PL171</strain>
    </source>
</reference>
<gene>
    <name evidence="1" type="ORF">BCR44DRAFT_1440908</name>
</gene>